<dbReference type="RefSeq" id="WP_387700843.1">
    <property type="nucleotide sequence ID" value="NZ_JBIAMX010000008.1"/>
</dbReference>
<dbReference type="Proteomes" id="UP001601444">
    <property type="component" value="Unassembled WGS sequence"/>
</dbReference>
<evidence type="ECO:0000313" key="1">
    <source>
        <dbReference type="EMBL" id="MFF0544238.1"/>
    </source>
</evidence>
<keyword evidence="2" id="KW-1185">Reference proteome</keyword>
<evidence type="ECO:0000313" key="2">
    <source>
        <dbReference type="Proteomes" id="UP001601444"/>
    </source>
</evidence>
<sequence length="188" mass="20353">MFPLRVSGIAVGVSGHISAAGYVSASPYLDPAATTDVVVTLLDDRQLELVDGTEFPRYRRALLTGDRYPMTWGDGRALRAAYLYVNTHGVLCARDGTPMRAAPQDRILTDLIERCATLADLFGSPHDWARRSVADPTLKEAGRRAFRQAGFVLDQTELVTGSFDRSTPARTLAELEGADAQFPSGPAV</sequence>
<accession>A0ABW6PPH5</accession>
<dbReference type="EMBL" id="JBIAMX010000008">
    <property type="protein sequence ID" value="MFF0544238.1"/>
    <property type="molecule type" value="Genomic_DNA"/>
</dbReference>
<protein>
    <submittedName>
        <fullName evidence="1">Uncharacterized protein</fullName>
    </submittedName>
</protein>
<organism evidence="1 2">
    <name type="scientific">Nocardia thailandica</name>
    <dbReference type="NCBI Taxonomy" id="257275"/>
    <lineage>
        <taxon>Bacteria</taxon>
        <taxon>Bacillati</taxon>
        <taxon>Actinomycetota</taxon>
        <taxon>Actinomycetes</taxon>
        <taxon>Mycobacteriales</taxon>
        <taxon>Nocardiaceae</taxon>
        <taxon>Nocardia</taxon>
    </lineage>
</organism>
<proteinExistence type="predicted"/>
<reference evidence="1 2" key="1">
    <citation type="submission" date="2024-10" db="EMBL/GenBank/DDBJ databases">
        <title>The Natural Products Discovery Center: Release of the First 8490 Sequenced Strains for Exploring Actinobacteria Biosynthetic Diversity.</title>
        <authorList>
            <person name="Kalkreuter E."/>
            <person name="Kautsar S.A."/>
            <person name="Yang D."/>
            <person name="Bader C.D."/>
            <person name="Teijaro C.N."/>
            <person name="Fluegel L."/>
            <person name="Davis C.M."/>
            <person name="Simpson J.R."/>
            <person name="Lauterbach L."/>
            <person name="Steele A.D."/>
            <person name="Gui C."/>
            <person name="Meng S."/>
            <person name="Li G."/>
            <person name="Viehrig K."/>
            <person name="Ye F."/>
            <person name="Su P."/>
            <person name="Kiefer A.F."/>
            <person name="Nichols A."/>
            <person name="Cepeda A.J."/>
            <person name="Yan W."/>
            <person name="Fan B."/>
            <person name="Jiang Y."/>
            <person name="Adhikari A."/>
            <person name="Zheng C.-J."/>
            <person name="Schuster L."/>
            <person name="Cowan T.M."/>
            <person name="Smanski M.J."/>
            <person name="Chevrette M.G."/>
            <person name="De Carvalho L.P.S."/>
            <person name="Shen B."/>
        </authorList>
    </citation>
    <scope>NUCLEOTIDE SEQUENCE [LARGE SCALE GENOMIC DNA]</scope>
    <source>
        <strain evidence="1 2">NPDC004045</strain>
    </source>
</reference>
<comment type="caution">
    <text evidence="1">The sequence shown here is derived from an EMBL/GenBank/DDBJ whole genome shotgun (WGS) entry which is preliminary data.</text>
</comment>
<gene>
    <name evidence="1" type="ORF">ACFYTF_15515</name>
</gene>
<name>A0ABW6PPH5_9NOCA</name>